<evidence type="ECO:0000313" key="3">
    <source>
        <dbReference type="EnsemblPlants" id="AES68996"/>
    </source>
</evidence>
<dbReference type="EMBL" id="PSQE01000003">
    <property type="protein sequence ID" value="RHN65878.1"/>
    <property type="molecule type" value="Genomic_DNA"/>
</dbReference>
<reference evidence="1 4" key="1">
    <citation type="journal article" date="2011" name="Nature">
        <title>The Medicago genome provides insight into the evolution of rhizobial symbioses.</title>
        <authorList>
            <person name="Young N.D."/>
            <person name="Debelle F."/>
            <person name="Oldroyd G.E."/>
            <person name="Geurts R."/>
            <person name="Cannon S.B."/>
            <person name="Udvardi M.K."/>
            <person name="Benedito V.A."/>
            <person name="Mayer K.F."/>
            <person name="Gouzy J."/>
            <person name="Schoof H."/>
            <person name="Van de Peer Y."/>
            <person name="Proost S."/>
            <person name="Cook D.R."/>
            <person name="Meyers B.C."/>
            <person name="Spannagl M."/>
            <person name="Cheung F."/>
            <person name="De Mita S."/>
            <person name="Krishnakumar V."/>
            <person name="Gundlach H."/>
            <person name="Zhou S."/>
            <person name="Mudge J."/>
            <person name="Bharti A.K."/>
            <person name="Murray J.D."/>
            <person name="Naoumkina M.A."/>
            <person name="Rosen B."/>
            <person name="Silverstein K.A."/>
            <person name="Tang H."/>
            <person name="Rombauts S."/>
            <person name="Zhao P.X."/>
            <person name="Zhou P."/>
            <person name="Barbe V."/>
            <person name="Bardou P."/>
            <person name="Bechner M."/>
            <person name="Bellec A."/>
            <person name="Berger A."/>
            <person name="Berges H."/>
            <person name="Bidwell S."/>
            <person name="Bisseling T."/>
            <person name="Choisne N."/>
            <person name="Couloux A."/>
            <person name="Denny R."/>
            <person name="Deshpande S."/>
            <person name="Dai X."/>
            <person name="Doyle J.J."/>
            <person name="Dudez A.M."/>
            <person name="Farmer A.D."/>
            <person name="Fouteau S."/>
            <person name="Franken C."/>
            <person name="Gibelin C."/>
            <person name="Gish J."/>
            <person name="Goldstein S."/>
            <person name="Gonzalez A.J."/>
            <person name="Green P.J."/>
            <person name="Hallab A."/>
            <person name="Hartog M."/>
            <person name="Hua A."/>
            <person name="Humphray S.J."/>
            <person name="Jeong D.H."/>
            <person name="Jing Y."/>
            <person name="Jocker A."/>
            <person name="Kenton S.M."/>
            <person name="Kim D.J."/>
            <person name="Klee K."/>
            <person name="Lai H."/>
            <person name="Lang C."/>
            <person name="Lin S."/>
            <person name="Macmil S.L."/>
            <person name="Magdelenat G."/>
            <person name="Matthews L."/>
            <person name="McCorrison J."/>
            <person name="Monaghan E.L."/>
            <person name="Mun J.H."/>
            <person name="Najar F.Z."/>
            <person name="Nicholson C."/>
            <person name="Noirot C."/>
            <person name="O'Bleness M."/>
            <person name="Paule C.R."/>
            <person name="Poulain J."/>
            <person name="Prion F."/>
            <person name="Qin B."/>
            <person name="Qu C."/>
            <person name="Retzel E.F."/>
            <person name="Riddle C."/>
            <person name="Sallet E."/>
            <person name="Samain S."/>
            <person name="Samson N."/>
            <person name="Sanders I."/>
            <person name="Saurat O."/>
            <person name="Scarpelli C."/>
            <person name="Schiex T."/>
            <person name="Segurens B."/>
            <person name="Severin A.J."/>
            <person name="Sherrier D.J."/>
            <person name="Shi R."/>
            <person name="Sims S."/>
            <person name="Singer S.R."/>
            <person name="Sinharoy S."/>
            <person name="Sterck L."/>
            <person name="Viollet A."/>
            <person name="Wang B.B."/>
            <person name="Wang K."/>
            <person name="Wang M."/>
            <person name="Wang X."/>
            <person name="Warfsmann J."/>
            <person name="Weissenbach J."/>
            <person name="White D.D."/>
            <person name="White J.D."/>
            <person name="Wiley G.B."/>
            <person name="Wincker P."/>
            <person name="Xing Y."/>
            <person name="Yang L."/>
            <person name="Yao Z."/>
            <person name="Ying F."/>
            <person name="Zhai J."/>
            <person name="Zhou L."/>
            <person name="Zuber A."/>
            <person name="Denarie J."/>
            <person name="Dixon R.A."/>
            <person name="May G.D."/>
            <person name="Schwartz D.C."/>
            <person name="Rogers J."/>
            <person name="Quetier F."/>
            <person name="Town C.D."/>
            <person name="Roe B.A."/>
        </authorList>
    </citation>
    <scope>NUCLEOTIDE SEQUENCE [LARGE SCALE GENOMIC DNA]</scope>
    <source>
        <strain evidence="1">A17</strain>
        <strain evidence="3 4">cv. Jemalong A17</strain>
    </source>
</reference>
<organism evidence="1 4">
    <name type="scientific">Medicago truncatula</name>
    <name type="common">Barrel medic</name>
    <name type="synonym">Medicago tribuloides</name>
    <dbReference type="NCBI Taxonomy" id="3880"/>
    <lineage>
        <taxon>Eukaryota</taxon>
        <taxon>Viridiplantae</taxon>
        <taxon>Streptophyta</taxon>
        <taxon>Embryophyta</taxon>
        <taxon>Tracheophyta</taxon>
        <taxon>Spermatophyta</taxon>
        <taxon>Magnoliopsida</taxon>
        <taxon>eudicotyledons</taxon>
        <taxon>Gunneridae</taxon>
        <taxon>Pentapetalae</taxon>
        <taxon>rosids</taxon>
        <taxon>fabids</taxon>
        <taxon>Fabales</taxon>
        <taxon>Fabaceae</taxon>
        <taxon>Papilionoideae</taxon>
        <taxon>50 kb inversion clade</taxon>
        <taxon>NPAAA clade</taxon>
        <taxon>Hologalegina</taxon>
        <taxon>IRL clade</taxon>
        <taxon>Trifolieae</taxon>
        <taxon>Medicago</taxon>
    </lineage>
</organism>
<keyword evidence="4" id="KW-1185">Reference proteome</keyword>
<dbReference type="AlphaFoldDB" id="G7IZ22"/>
<dbReference type="HOGENOM" id="CLU_2349933_0_0_1"/>
<reference evidence="2" key="5">
    <citation type="journal article" date="2018" name="Nat. Plants">
        <title>Whole-genome landscape of Medicago truncatula symbiotic genes.</title>
        <authorList>
            <person name="Pecrix Y."/>
            <person name="Gamas P."/>
            <person name="Carrere S."/>
        </authorList>
    </citation>
    <scope>NUCLEOTIDE SEQUENCE</scope>
    <source>
        <tissue evidence="2">Leaves</tissue>
    </source>
</reference>
<evidence type="ECO:0000313" key="4">
    <source>
        <dbReference type="Proteomes" id="UP000002051"/>
    </source>
</evidence>
<dbReference type="Proteomes" id="UP000265566">
    <property type="component" value="Chromosome 3"/>
</dbReference>
<gene>
    <name evidence="1" type="ordered locus">MTR_3g020360</name>
    <name evidence="2" type="ORF">MtrunA17_Chr3g0084711</name>
</gene>
<dbReference type="Proteomes" id="UP000002051">
    <property type="component" value="Chromosome 3"/>
</dbReference>
<reference evidence="1 4" key="2">
    <citation type="journal article" date="2014" name="BMC Genomics">
        <title>An improved genome release (version Mt4.0) for the model legume Medicago truncatula.</title>
        <authorList>
            <person name="Tang H."/>
            <person name="Krishnakumar V."/>
            <person name="Bidwell S."/>
            <person name="Rosen B."/>
            <person name="Chan A."/>
            <person name="Zhou S."/>
            <person name="Gentzbittel L."/>
            <person name="Childs K.L."/>
            <person name="Yandell M."/>
            <person name="Gundlach H."/>
            <person name="Mayer K.F."/>
            <person name="Schwartz D.C."/>
            <person name="Town C.D."/>
        </authorList>
    </citation>
    <scope>GENOME REANNOTATION</scope>
    <source>
        <strain evidence="3 4">cv. Jemalong A17</strain>
    </source>
</reference>
<sequence>MFSTVRYAENWEPTVKDFDGCNINGVPMCECLCWKGFTPKFQAKFDLSDWSSSCVLCKENEVKLSQYLIILIEIRVLYLFSSFWNEVFQVLFVAQTH</sequence>
<dbReference type="EMBL" id="CM001219">
    <property type="protein sequence ID" value="AES68996.1"/>
    <property type="molecule type" value="Genomic_DNA"/>
</dbReference>
<evidence type="ECO:0000313" key="2">
    <source>
        <dbReference type="EMBL" id="RHN65878.1"/>
    </source>
</evidence>
<accession>G7IZ22</accession>
<dbReference type="Gramene" id="rna13771">
    <property type="protein sequence ID" value="RHN65878.1"/>
    <property type="gene ID" value="gene13771"/>
</dbReference>
<reference evidence="3" key="3">
    <citation type="submission" date="2015-04" db="UniProtKB">
        <authorList>
            <consortium name="EnsemblPlants"/>
        </authorList>
    </citation>
    <scope>IDENTIFICATION</scope>
    <source>
        <strain evidence="3">cv. Jemalong A17</strain>
    </source>
</reference>
<evidence type="ECO:0000313" key="1">
    <source>
        <dbReference type="EMBL" id="AES68996.1"/>
    </source>
</evidence>
<dbReference type="PaxDb" id="3880-AES68996"/>
<proteinExistence type="predicted"/>
<evidence type="ECO:0000313" key="5">
    <source>
        <dbReference type="Proteomes" id="UP000265566"/>
    </source>
</evidence>
<dbReference type="EnsemblPlants" id="AES68996">
    <property type="protein sequence ID" value="AES68996"/>
    <property type="gene ID" value="MTR_3g020360"/>
</dbReference>
<name>G7IZ22_MEDTR</name>
<protein>
    <submittedName>
        <fullName evidence="1 3">Uncharacterized protein</fullName>
    </submittedName>
</protein>
<reference evidence="5" key="4">
    <citation type="journal article" date="2018" name="Nat. Plants">
        <title>Whole-genome landscape of Medicago truncatula symbiotic genes.</title>
        <authorList>
            <person name="Pecrix Y."/>
            <person name="Staton S.E."/>
            <person name="Sallet E."/>
            <person name="Lelandais-Briere C."/>
            <person name="Moreau S."/>
            <person name="Carrere S."/>
            <person name="Blein T."/>
            <person name="Jardinaud M.F."/>
            <person name="Latrasse D."/>
            <person name="Zouine M."/>
            <person name="Zahm M."/>
            <person name="Kreplak J."/>
            <person name="Mayjonade B."/>
            <person name="Satge C."/>
            <person name="Perez M."/>
            <person name="Cauet S."/>
            <person name="Marande W."/>
            <person name="Chantry-Darmon C."/>
            <person name="Lopez-Roques C."/>
            <person name="Bouchez O."/>
            <person name="Berard A."/>
            <person name="Debelle F."/>
            <person name="Munos S."/>
            <person name="Bendahmane A."/>
            <person name="Berges H."/>
            <person name="Niebel A."/>
            <person name="Buitink J."/>
            <person name="Frugier F."/>
            <person name="Benhamed M."/>
            <person name="Crespi M."/>
            <person name="Gouzy J."/>
            <person name="Gamas P."/>
        </authorList>
    </citation>
    <scope>NUCLEOTIDE SEQUENCE [LARGE SCALE GENOMIC DNA]</scope>
    <source>
        <strain evidence="5">cv. Jemalong A17</strain>
    </source>
</reference>